<dbReference type="InterPro" id="IPR012020">
    <property type="entry name" value="ABHD4"/>
</dbReference>
<dbReference type="Gene3D" id="3.40.50.1820">
    <property type="entry name" value="alpha/beta hydrolase"/>
    <property type="match status" value="1"/>
</dbReference>
<dbReference type="PANTHER" id="PTHR10794">
    <property type="entry name" value="ABHYDROLASE DOMAIN-CONTAINING PROTEIN"/>
    <property type="match status" value="1"/>
</dbReference>
<dbReference type="GO" id="GO:0047372">
    <property type="term" value="F:monoacylglycerol lipase activity"/>
    <property type="evidence" value="ECO:0007669"/>
    <property type="project" value="TreeGrafter"/>
</dbReference>
<feature type="active site" description="Charge relay system" evidence="2">
    <location>
        <position position="267"/>
    </location>
</feature>
<sequence length="325" mass="36849">MPLLKNTYRAPGIFKNSHVASIYASAFRRVEFHFSTRQRIELSDGDFLDLERTFFSPNNNKVLILLHGLAGNANRPYMRGMAKIFYENGWDIASMNFRSCSGEINRLYRSYHAGATEDLQTVIDVLKVENKYAEINLIGFSLGGNLLLKYLGEQSKIASEIKSAVAVSVPCDLGASLNELNKSHNFLYSRRFLKNLKKELRLREAHFPSEIDKKDIAGCNSLLAIDELYTSKAHGFKSAAHYYRQCSCLAFLPGIQTPTLLINAENDTFLAPNSYPIQLAKNSKNLYLEIPKQGGHVGFIQHKKPYYHEERALEFIKRKSVLTPT</sequence>
<dbReference type="InterPro" id="IPR000073">
    <property type="entry name" value="AB_hydrolase_1"/>
</dbReference>
<evidence type="ECO:0000259" key="3">
    <source>
        <dbReference type="Pfam" id="PF00561"/>
    </source>
</evidence>
<dbReference type="EMBL" id="FQVT01000020">
    <property type="protein sequence ID" value="SHG64980.1"/>
    <property type="molecule type" value="Genomic_DNA"/>
</dbReference>
<dbReference type="InterPro" id="IPR050960">
    <property type="entry name" value="AB_hydrolase_4_sf"/>
</dbReference>
<accession>A0A1M5LJ77</accession>
<dbReference type="InterPro" id="IPR029058">
    <property type="entry name" value="AB_hydrolase_fold"/>
</dbReference>
<protein>
    <recommendedName>
        <fullName evidence="3">AB hydrolase-1 domain-containing protein</fullName>
    </recommendedName>
</protein>
<evidence type="ECO:0000256" key="2">
    <source>
        <dbReference type="PIRSR" id="PIRSR005211-1"/>
    </source>
</evidence>
<comment type="similarity">
    <text evidence="1">Belongs to the AB hydrolase superfamily. AB hydrolase 4 family.</text>
</comment>
<dbReference type="GO" id="GO:0034338">
    <property type="term" value="F:short-chain carboxylesterase activity"/>
    <property type="evidence" value="ECO:0007669"/>
    <property type="project" value="TreeGrafter"/>
</dbReference>
<dbReference type="RefSeq" id="WP_072881634.1">
    <property type="nucleotide sequence ID" value="NZ_FQVT01000020.1"/>
</dbReference>
<evidence type="ECO:0000256" key="1">
    <source>
        <dbReference type="ARBA" id="ARBA00010884"/>
    </source>
</evidence>
<reference evidence="5" key="1">
    <citation type="submission" date="2016-11" db="EMBL/GenBank/DDBJ databases">
        <authorList>
            <person name="Varghese N."/>
            <person name="Submissions S."/>
        </authorList>
    </citation>
    <scope>NUCLEOTIDE SEQUENCE [LARGE SCALE GENOMIC DNA]</scope>
    <source>
        <strain evidence="5">DSM 24579</strain>
    </source>
</reference>
<proteinExistence type="inferred from homology"/>
<dbReference type="AlphaFoldDB" id="A0A1M5LJ77"/>
<organism evidence="4 5">
    <name type="scientific">Salegentibacter echinorum</name>
    <dbReference type="NCBI Taxonomy" id="1073325"/>
    <lineage>
        <taxon>Bacteria</taxon>
        <taxon>Pseudomonadati</taxon>
        <taxon>Bacteroidota</taxon>
        <taxon>Flavobacteriia</taxon>
        <taxon>Flavobacteriales</taxon>
        <taxon>Flavobacteriaceae</taxon>
        <taxon>Salegentibacter</taxon>
    </lineage>
</organism>
<feature type="active site" description="Charge relay system" evidence="2">
    <location>
        <position position="296"/>
    </location>
</feature>
<dbReference type="PIRSF" id="PIRSF005211">
    <property type="entry name" value="Ab_hydro_YheT"/>
    <property type="match status" value="1"/>
</dbReference>
<feature type="domain" description="AB hydrolase-1" evidence="3">
    <location>
        <begin position="62"/>
        <end position="208"/>
    </location>
</feature>
<dbReference type="PANTHER" id="PTHR10794:SF94">
    <property type="entry name" value="ESTERASE YHET-RELATED"/>
    <property type="match status" value="1"/>
</dbReference>
<dbReference type="Pfam" id="PF00561">
    <property type="entry name" value="Abhydrolase_1"/>
    <property type="match status" value="1"/>
</dbReference>
<evidence type="ECO:0000313" key="5">
    <source>
        <dbReference type="Proteomes" id="UP000183945"/>
    </source>
</evidence>
<dbReference type="OrthoDB" id="332676at2"/>
<dbReference type="SUPFAM" id="SSF53474">
    <property type="entry name" value="alpha/beta-Hydrolases"/>
    <property type="match status" value="1"/>
</dbReference>
<evidence type="ECO:0000313" key="4">
    <source>
        <dbReference type="EMBL" id="SHG64980.1"/>
    </source>
</evidence>
<keyword evidence="5" id="KW-1185">Reference proteome</keyword>
<name>A0A1M5LJ77_SALEC</name>
<feature type="active site" description="Charge relay system" evidence="2">
    <location>
        <position position="141"/>
    </location>
</feature>
<dbReference type="Proteomes" id="UP000183945">
    <property type="component" value="Unassembled WGS sequence"/>
</dbReference>
<gene>
    <name evidence="4" type="ORF">SAMN05444483_12028</name>
</gene>